<accession>A0ABW2K3M0</accession>
<evidence type="ECO:0000259" key="1">
    <source>
        <dbReference type="Pfam" id="PF14620"/>
    </source>
</evidence>
<evidence type="ECO:0000313" key="3">
    <source>
        <dbReference type="EMBL" id="MFC7320714.1"/>
    </source>
</evidence>
<dbReference type="Pfam" id="PF20769">
    <property type="entry name" value="YPEB_N"/>
    <property type="match status" value="1"/>
</dbReference>
<reference evidence="4" key="1">
    <citation type="journal article" date="2019" name="Int. J. Syst. Evol. Microbiol.">
        <title>The Global Catalogue of Microorganisms (GCM) 10K type strain sequencing project: providing services to taxonomists for standard genome sequencing and annotation.</title>
        <authorList>
            <consortium name="The Broad Institute Genomics Platform"/>
            <consortium name="The Broad Institute Genome Sequencing Center for Infectious Disease"/>
            <person name="Wu L."/>
            <person name="Ma J."/>
        </authorList>
    </citation>
    <scope>NUCLEOTIDE SEQUENCE [LARGE SCALE GENOMIC DNA]</scope>
    <source>
        <strain evidence="4">CCUG 73951</strain>
    </source>
</reference>
<feature type="domain" description="Sporulation protein YpeB N-terminal" evidence="2">
    <location>
        <begin position="27"/>
        <end position="162"/>
    </location>
</feature>
<keyword evidence="4" id="KW-1185">Reference proteome</keyword>
<feature type="domain" description="Sporulation protein YpeB PepSY1 and PepSY2" evidence="1">
    <location>
        <begin position="180"/>
        <end position="362"/>
    </location>
</feature>
<proteinExistence type="predicted"/>
<sequence length="444" mass="49900">MFRWITISLLTITVIGLGAFGYKEHQEKTAVLLQAENSYQRAFHELTSDVDTLHDKIGATLAMNSRKQLSPQLAEIWRITSEASSDVGQLPLTLLPFNKTEQFLYDIGDFAYNTAIRDLDDEPLTEKEVAGLEELYKQSGDIRNELRKVQNVVLKDNLRWMDVELALATKDETADNTIINGFKTVEKSMDGFQQTNMETGMSSSPEKQDFSHLGGEKISEKEAINIAKEWFGDVDDSKFTVTQSGKGADVPTVTASYNEDGKNGYMDMSRQGGYPFMIMINRDIKEAEIGLSEAASKAESYVDKLNLDNMQLVESSQYDKVGVFRFVYVKDDIRYYPNSVQVKVALDNGGLLGLEAIEYFSHPDDNVNKEPGMSETEAKEMVNPGLEIQDNHLAVIEDEGGEPTLCFEFLTTKGDETYRIFINADNGNEEKVETMRTSEQKFDA</sequence>
<dbReference type="InterPro" id="IPR048402">
    <property type="entry name" value="YpeB_N"/>
</dbReference>
<evidence type="ECO:0000259" key="2">
    <source>
        <dbReference type="Pfam" id="PF20769"/>
    </source>
</evidence>
<organism evidence="3 4">
    <name type="scientific">Halobacillus campisalis</name>
    <dbReference type="NCBI Taxonomy" id="435909"/>
    <lineage>
        <taxon>Bacteria</taxon>
        <taxon>Bacillati</taxon>
        <taxon>Bacillota</taxon>
        <taxon>Bacilli</taxon>
        <taxon>Bacillales</taxon>
        <taxon>Bacillaceae</taxon>
        <taxon>Halobacillus</taxon>
    </lineage>
</organism>
<name>A0ABW2K3M0_9BACI</name>
<dbReference type="InterPro" id="IPR014239">
    <property type="entry name" value="YpeB_PepSY1-2"/>
</dbReference>
<protein>
    <submittedName>
        <fullName evidence="3">Germination protein YpeB</fullName>
    </submittedName>
</protein>
<dbReference type="NCBIfam" id="TIGR02889">
    <property type="entry name" value="spore_YpeB"/>
    <property type="match status" value="1"/>
</dbReference>
<comment type="caution">
    <text evidence="3">The sequence shown here is derived from an EMBL/GenBank/DDBJ whole genome shotgun (WGS) entry which is preliminary data.</text>
</comment>
<evidence type="ECO:0000313" key="4">
    <source>
        <dbReference type="Proteomes" id="UP001596494"/>
    </source>
</evidence>
<gene>
    <name evidence="3" type="primary">ypeB</name>
    <name evidence="3" type="ORF">ACFQMN_07455</name>
</gene>
<dbReference type="Pfam" id="PF14620">
    <property type="entry name" value="YPEB_PepSY1-2"/>
    <property type="match status" value="1"/>
</dbReference>
<dbReference type="Proteomes" id="UP001596494">
    <property type="component" value="Unassembled WGS sequence"/>
</dbReference>
<dbReference type="RefSeq" id="WP_289214320.1">
    <property type="nucleotide sequence ID" value="NZ_JAPVRC010000001.1"/>
</dbReference>
<dbReference type="EMBL" id="JBHTBY010000006">
    <property type="protein sequence ID" value="MFC7320714.1"/>
    <property type="molecule type" value="Genomic_DNA"/>
</dbReference>